<keyword evidence="1" id="KW-0505">Motor protein</keyword>
<dbReference type="InterPro" id="IPR036961">
    <property type="entry name" value="Kinesin_motor_dom_sf"/>
</dbReference>
<gene>
    <name evidence="5" type="ORF">PADG_04886</name>
</gene>
<dbReference type="SMART" id="SM00129">
    <property type="entry name" value="KISc"/>
    <property type="match status" value="1"/>
</dbReference>
<accession>C1GB85</accession>
<dbReference type="VEuPathDB" id="FungiDB:PADG_04886"/>
<dbReference type="Gene3D" id="3.40.850.10">
    <property type="entry name" value="Kinesin motor domain"/>
    <property type="match status" value="1"/>
</dbReference>
<dbReference type="GO" id="GO:0007018">
    <property type="term" value="P:microtubule-based movement"/>
    <property type="evidence" value="ECO:0007669"/>
    <property type="project" value="InterPro"/>
</dbReference>
<comment type="similarity">
    <text evidence="1">Belongs to the TRAFAC class myosin-kinesin ATPase superfamily. Kinesin family.</text>
</comment>
<feature type="compositionally biased region" description="Polar residues" evidence="3">
    <location>
        <begin position="707"/>
        <end position="724"/>
    </location>
</feature>
<dbReference type="PANTHER" id="PTHR24115">
    <property type="entry name" value="KINESIN-RELATED"/>
    <property type="match status" value="1"/>
</dbReference>
<dbReference type="PROSITE" id="PS50067">
    <property type="entry name" value="KINESIN_MOTOR_2"/>
    <property type="match status" value="1"/>
</dbReference>
<feature type="region of interest" description="Disordered" evidence="3">
    <location>
        <begin position="453"/>
        <end position="478"/>
    </location>
</feature>
<dbReference type="GO" id="GO:0008017">
    <property type="term" value="F:microtubule binding"/>
    <property type="evidence" value="ECO:0007669"/>
    <property type="project" value="InterPro"/>
</dbReference>
<dbReference type="InterPro" id="IPR027640">
    <property type="entry name" value="Kinesin-like_fam"/>
</dbReference>
<feature type="compositionally biased region" description="Basic and acidic residues" evidence="3">
    <location>
        <begin position="54"/>
        <end position="66"/>
    </location>
</feature>
<dbReference type="Proteomes" id="UP000001628">
    <property type="component" value="Unassembled WGS sequence"/>
</dbReference>
<keyword evidence="1" id="KW-0067">ATP-binding</keyword>
<dbReference type="AlphaFoldDB" id="C1GB85"/>
<evidence type="ECO:0000259" key="4">
    <source>
        <dbReference type="PROSITE" id="PS50067"/>
    </source>
</evidence>
<organism evidence="5 6">
    <name type="scientific">Paracoccidioides brasiliensis (strain Pb18)</name>
    <dbReference type="NCBI Taxonomy" id="502780"/>
    <lineage>
        <taxon>Eukaryota</taxon>
        <taxon>Fungi</taxon>
        <taxon>Dikarya</taxon>
        <taxon>Ascomycota</taxon>
        <taxon>Pezizomycotina</taxon>
        <taxon>Eurotiomycetes</taxon>
        <taxon>Eurotiomycetidae</taxon>
        <taxon>Onygenales</taxon>
        <taxon>Ajellomycetaceae</taxon>
        <taxon>Paracoccidioides</taxon>
    </lineage>
</organism>
<dbReference type="OMA" id="EVENDPM"/>
<dbReference type="Pfam" id="PF00225">
    <property type="entry name" value="Kinesin"/>
    <property type="match status" value="1"/>
</dbReference>
<dbReference type="HOGENOM" id="CLU_001485_27_3_1"/>
<dbReference type="GO" id="GO:0016887">
    <property type="term" value="F:ATP hydrolysis activity"/>
    <property type="evidence" value="ECO:0007669"/>
    <property type="project" value="TreeGrafter"/>
</dbReference>
<evidence type="ECO:0000313" key="5">
    <source>
        <dbReference type="EMBL" id="EEH48807.2"/>
    </source>
</evidence>
<dbReference type="InterPro" id="IPR010994">
    <property type="entry name" value="RuvA_2-like"/>
</dbReference>
<dbReference type="SUPFAM" id="SSF47781">
    <property type="entry name" value="RuvA domain 2-like"/>
    <property type="match status" value="1"/>
</dbReference>
<dbReference type="STRING" id="502780.C1GB85"/>
<dbReference type="InterPro" id="IPR027417">
    <property type="entry name" value="P-loop_NTPase"/>
</dbReference>
<dbReference type="PANTHER" id="PTHR24115:SF1000">
    <property type="entry name" value="KINESIN-LIKE PROTEIN KIF22"/>
    <property type="match status" value="1"/>
</dbReference>
<feature type="coiled-coil region" evidence="2">
    <location>
        <begin position="602"/>
        <end position="633"/>
    </location>
</feature>
<reference evidence="5 6" key="1">
    <citation type="journal article" date="2011" name="PLoS Genet.">
        <title>Comparative genomic analysis of human fungal pathogens causing paracoccidioidomycosis.</title>
        <authorList>
            <person name="Desjardins C.A."/>
            <person name="Champion M.D."/>
            <person name="Holder J.W."/>
            <person name="Muszewska A."/>
            <person name="Goldberg J."/>
            <person name="Bailao A.M."/>
            <person name="Brigido M.M."/>
            <person name="Ferreira M.E."/>
            <person name="Garcia A.M."/>
            <person name="Grynberg M."/>
            <person name="Gujja S."/>
            <person name="Heiman D.I."/>
            <person name="Henn M.R."/>
            <person name="Kodira C.D."/>
            <person name="Leon-Narvaez H."/>
            <person name="Longo L.V."/>
            <person name="Ma L.J."/>
            <person name="Malavazi I."/>
            <person name="Matsuo A.L."/>
            <person name="Morais F.V."/>
            <person name="Pereira M."/>
            <person name="Rodriguez-Brito S."/>
            <person name="Sakthikumar S."/>
            <person name="Salem-Izacc S.M."/>
            <person name="Sykes S.M."/>
            <person name="Teixeira M.M."/>
            <person name="Vallejo M.C."/>
            <person name="Walter M.E."/>
            <person name="Yandava C."/>
            <person name="Young S."/>
            <person name="Zeng Q."/>
            <person name="Zucker J."/>
            <person name="Felipe M.S."/>
            <person name="Goldman G.H."/>
            <person name="Haas B.J."/>
            <person name="McEwen J.G."/>
            <person name="Nino-Vega G."/>
            <person name="Puccia R."/>
            <person name="San-Blas G."/>
            <person name="Soares C.M."/>
            <person name="Birren B.W."/>
            <person name="Cuomo C.A."/>
        </authorList>
    </citation>
    <scope>NUCLEOTIDE SEQUENCE [LARGE SCALE GENOMIC DNA]</scope>
    <source>
        <strain evidence="5 6">Pb18</strain>
    </source>
</reference>
<name>C1GB85_PARBD</name>
<dbReference type="KEGG" id="pbn:PADG_04886"/>
<dbReference type="GO" id="GO:0005524">
    <property type="term" value="F:ATP binding"/>
    <property type="evidence" value="ECO:0007669"/>
    <property type="project" value="UniProtKB-UniRule"/>
</dbReference>
<dbReference type="GO" id="GO:0005874">
    <property type="term" value="C:microtubule"/>
    <property type="evidence" value="ECO:0007669"/>
    <property type="project" value="TreeGrafter"/>
</dbReference>
<dbReference type="Gene3D" id="1.10.150.320">
    <property type="entry name" value="Photosystem II 12 kDa extrinsic protein"/>
    <property type="match status" value="1"/>
</dbReference>
<feature type="coiled-coil region" evidence="2">
    <location>
        <begin position="538"/>
        <end position="565"/>
    </location>
</feature>
<dbReference type="PRINTS" id="PR00380">
    <property type="entry name" value="KINESINHEAVY"/>
</dbReference>
<feature type="domain" description="Kinesin motor" evidence="4">
    <location>
        <begin position="2"/>
        <end position="381"/>
    </location>
</feature>
<dbReference type="CDD" id="cd00106">
    <property type="entry name" value="KISc"/>
    <property type="match status" value="1"/>
</dbReference>
<keyword evidence="6" id="KW-1185">Reference proteome</keyword>
<evidence type="ECO:0000256" key="3">
    <source>
        <dbReference type="SAM" id="MobiDB-lite"/>
    </source>
</evidence>
<dbReference type="SUPFAM" id="SSF52540">
    <property type="entry name" value="P-loop containing nucleoside triphosphate hydrolases"/>
    <property type="match status" value="1"/>
</dbReference>
<dbReference type="EMBL" id="KN275961">
    <property type="protein sequence ID" value="EEH48807.2"/>
    <property type="molecule type" value="Genomic_DNA"/>
</dbReference>
<dbReference type="eggNOG" id="KOG0242">
    <property type="taxonomic scope" value="Eukaryota"/>
</dbReference>
<dbReference type="GO" id="GO:0008574">
    <property type="term" value="F:plus-end-directed microtubule motor activity"/>
    <property type="evidence" value="ECO:0007669"/>
    <property type="project" value="TreeGrafter"/>
</dbReference>
<dbReference type="GO" id="GO:0005871">
    <property type="term" value="C:kinesin complex"/>
    <property type="evidence" value="ECO:0007669"/>
    <property type="project" value="TreeGrafter"/>
</dbReference>
<sequence>MSVRVIARIRPLLKTERESDIIVRSGRTTALSAPTCTNGLVAPSSQHPLSPCKSEAKSVKKTGFKDKKQKNGGNQEVGGDRDNLVRIPNPKNEGEEFSFQFHGVYGADVPQQEIFDREVAPTIKHLFNGFDVTIFAYGVTGTGKTHTMRGGKSLNERGVIPRLLSGIYRRSRKIEKDSQGGTKVDVVMSYYEIYNDKVFDLFEAPEKRTTSGLPLRDAGGKTVVVGLTERPCPNLKEFEMLYDHANVNRSTSATKLNAHSSRSHAILCVKLVISTGEQTRISLASCIDLAGSEDNRRTDNGKERMIESACINKSLFVLAQCVEAISKKQTRIPYRESKMTRILSLGQNNGLTIMILNLAPTRSYHLDTLSSLNFANRTKKIETREVENEPIFKGHPRPTLRGSNVTGPGMHRQPLRPLTVSINANIVLPAATDSSKPSESKSVKTFAVYADKPQSKPPAHVKRFDAPKRSSPLKRRSDASAIGHFRPSKVFCPADAGLQNWDAVSAARIEEMVEKKVEEILAARAMNEAGKQQCLTDHSSSNELNEQVQRRLELLEQRIEGKEDARAEGLSYLLMGKQHQTRGEDSSALRMYQLAQPFFPRNEKLERKKKTLKDKLENKAQEQLLQLQTLDGRLETRPLTEHTTKRRRYDRIGRFNAEYHVDFDDEHQPSDPDEQFSDDKIPAVNRYIQLSKKRPTASHASKPPRKPSSSHLLPTISSQQTSKTDAAMSVDYIPNPEDTPRSAHILYTINTRNINQIKLLRGVGIKKAEAIVDCLCEMDMGRKENCDAISGSEQVQIRSLADLGKMRGVGVKTVENMRNAICQSSTQ</sequence>
<feature type="binding site" evidence="1">
    <location>
        <begin position="138"/>
        <end position="145"/>
    </location>
    <ligand>
        <name>ATP</name>
        <dbReference type="ChEBI" id="CHEBI:30616"/>
    </ligand>
</feature>
<evidence type="ECO:0000256" key="2">
    <source>
        <dbReference type="SAM" id="Coils"/>
    </source>
</evidence>
<feature type="region of interest" description="Disordered" evidence="3">
    <location>
        <begin position="692"/>
        <end position="726"/>
    </location>
</feature>
<dbReference type="OrthoDB" id="3176171at2759"/>
<dbReference type="InterPro" id="IPR001752">
    <property type="entry name" value="Kinesin_motor_dom"/>
</dbReference>
<dbReference type="RefSeq" id="XP_010760177.1">
    <property type="nucleotide sequence ID" value="XM_010761875.1"/>
</dbReference>
<protein>
    <recommendedName>
        <fullName evidence="4">Kinesin motor domain-containing protein</fullName>
    </recommendedName>
</protein>
<keyword evidence="1" id="KW-0547">Nucleotide-binding</keyword>
<feature type="region of interest" description="Disordered" evidence="3">
    <location>
        <begin position="42"/>
        <end position="87"/>
    </location>
</feature>
<evidence type="ECO:0000313" key="6">
    <source>
        <dbReference type="Proteomes" id="UP000001628"/>
    </source>
</evidence>
<keyword evidence="2" id="KW-0175">Coiled coil</keyword>
<evidence type="ECO:0000256" key="1">
    <source>
        <dbReference type="PROSITE-ProRule" id="PRU00283"/>
    </source>
</evidence>
<proteinExistence type="inferred from homology"/>
<dbReference type="GeneID" id="22583914"/>
<dbReference type="InParanoid" id="C1GB85"/>